<protein>
    <submittedName>
        <fullName evidence="1">Uncharacterized protein</fullName>
    </submittedName>
</protein>
<dbReference type="EMBL" id="HACG01012445">
    <property type="protein sequence ID" value="CEK59310.1"/>
    <property type="molecule type" value="Transcribed_RNA"/>
</dbReference>
<reference evidence="1" key="1">
    <citation type="submission" date="2014-12" db="EMBL/GenBank/DDBJ databases">
        <title>Insight into the proteome of Arion vulgaris.</title>
        <authorList>
            <person name="Aradska J."/>
            <person name="Bulat T."/>
            <person name="Smidak R."/>
            <person name="Sarate P."/>
            <person name="Gangsoo J."/>
            <person name="Sialana F."/>
            <person name="Bilban M."/>
            <person name="Lubec G."/>
        </authorList>
    </citation>
    <scope>NUCLEOTIDE SEQUENCE</scope>
    <source>
        <tissue evidence="1">Skin</tissue>
    </source>
</reference>
<organism evidence="1">
    <name type="scientific">Arion vulgaris</name>
    <dbReference type="NCBI Taxonomy" id="1028688"/>
    <lineage>
        <taxon>Eukaryota</taxon>
        <taxon>Metazoa</taxon>
        <taxon>Spiralia</taxon>
        <taxon>Lophotrochozoa</taxon>
        <taxon>Mollusca</taxon>
        <taxon>Gastropoda</taxon>
        <taxon>Heterobranchia</taxon>
        <taxon>Euthyneura</taxon>
        <taxon>Panpulmonata</taxon>
        <taxon>Eupulmonata</taxon>
        <taxon>Stylommatophora</taxon>
        <taxon>Helicina</taxon>
        <taxon>Arionoidea</taxon>
        <taxon>Arionidae</taxon>
        <taxon>Arion</taxon>
    </lineage>
</organism>
<feature type="non-terminal residue" evidence="1">
    <location>
        <position position="1"/>
    </location>
</feature>
<gene>
    <name evidence="1" type="primary">ORF35893</name>
</gene>
<accession>A0A0B6YV05</accession>
<name>A0A0B6YV05_9EUPU</name>
<proteinExistence type="predicted"/>
<dbReference type="AlphaFoldDB" id="A0A0B6YV05"/>
<evidence type="ECO:0000313" key="1">
    <source>
        <dbReference type="EMBL" id="CEK59310.1"/>
    </source>
</evidence>
<sequence length="57" mass="6624">PVLGKPATLNQMQQMLNRQQKLKHQQKLPNVKQNQQIYPQKNLPPKTVPLKLKNAEL</sequence>